<keyword evidence="2" id="KW-1185">Reference proteome</keyword>
<dbReference type="Proteomes" id="UP001057134">
    <property type="component" value="Chromosome"/>
</dbReference>
<organism evidence="1 2">
    <name type="scientific">Paenibacillus konkukensis</name>
    <dbReference type="NCBI Taxonomy" id="2020716"/>
    <lineage>
        <taxon>Bacteria</taxon>
        <taxon>Bacillati</taxon>
        <taxon>Bacillota</taxon>
        <taxon>Bacilli</taxon>
        <taxon>Bacillales</taxon>
        <taxon>Paenibacillaceae</taxon>
        <taxon>Paenibacillus</taxon>
    </lineage>
</organism>
<reference evidence="1" key="2">
    <citation type="journal article" date="2021" name="J Anim Sci Technol">
        <title>Complete genome sequence of Paenibacillus konkukensis sp. nov. SK3146 as a potential probiotic strain.</title>
        <authorList>
            <person name="Jung H.I."/>
            <person name="Park S."/>
            <person name="Niu K.M."/>
            <person name="Lee S.W."/>
            <person name="Kothari D."/>
            <person name="Yi K.J."/>
            <person name="Kim S.K."/>
        </authorList>
    </citation>
    <scope>NUCLEOTIDE SEQUENCE</scope>
    <source>
        <strain evidence="1">SK3146</strain>
    </source>
</reference>
<protein>
    <recommendedName>
        <fullName evidence="3">Polymerase nucleotidyl transferase domain-containing protein</fullName>
    </recommendedName>
</protein>
<dbReference type="SUPFAM" id="SSF81301">
    <property type="entry name" value="Nucleotidyltransferase"/>
    <property type="match status" value="1"/>
</dbReference>
<evidence type="ECO:0008006" key="3">
    <source>
        <dbReference type="Google" id="ProtNLM"/>
    </source>
</evidence>
<evidence type="ECO:0000313" key="1">
    <source>
        <dbReference type="EMBL" id="UQZ82150.1"/>
    </source>
</evidence>
<name>A0ABY4RJZ1_9BACL</name>
<proteinExistence type="predicted"/>
<accession>A0ABY4RJZ1</accession>
<dbReference type="InterPro" id="IPR043519">
    <property type="entry name" value="NT_sf"/>
</dbReference>
<dbReference type="EMBL" id="CP027059">
    <property type="protein sequence ID" value="UQZ82150.1"/>
    <property type="molecule type" value="Genomic_DNA"/>
</dbReference>
<gene>
    <name evidence="1" type="ORF">SK3146_01307</name>
</gene>
<dbReference type="Gene3D" id="3.30.460.10">
    <property type="entry name" value="Beta Polymerase, domain 2"/>
    <property type="match status" value="1"/>
</dbReference>
<reference evidence="1" key="1">
    <citation type="submission" date="2018-02" db="EMBL/GenBank/DDBJ databases">
        <authorList>
            <person name="Kim S.-K."/>
            <person name="Jung H.-I."/>
            <person name="Lee S.-W."/>
        </authorList>
    </citation>
    <scope>NUCLEOTIDE SEQUENCE</scope>
    <source>
        <strain evidence="1">SK3146</strain>
    </source>
</reference>
<dbReference type="RefSeq" id="WP_249864324.1">
    <property type="nucleotide sequence ID" value="NZ_CP027059.1"/>
</dbReference>
<sequence>MHWKAQLVQTANRIAGSFRGHPNVAAVAIGGSIGRGQMWKHSDLELCLVVEQRMEQYQHFNYIDDMGVEIIQITRSRMAEFIRGFRQPDKSLLAFPIQIYRCRIVYDPENMLEEFKQIYDTYLFHDDVAALKQKEALQQADLRLGDARELAEAGEVGGAAGHLRIGLNFLLLASYWHYRILPRSQNRTIYFLKKNSEAPGRTQLRPLYDLFVEAFGLNRPHKELKERLLQAQPAIFAIAEASWGSNTPVFLEHAVDGNLEWGHDRSIVYVYKYCVHRMQLSGGQRNPYDTASLPNRTRSCTDSSISGISRRTGCIDGSGNILRFATGLRSGCWRPFLTADALRQKNFPLSLPLFGLSE</sequence>
<evidence type="ECO:0000313" key="2">
    <source>
        <dbReference type="Proteomes" id="UP001057134"/>
    </source>
</evidence>